<reference evidence="2 3" key="2">
    <citation type="journal article" date="2010" name="Stand. Genomic Sci.">
        <title>Complete genome sequence of Desulfohalobium retbaense type strain (HR(100)).</title>
        <authorList>
            <person name="Spring S."/>
            <person name="Nolan M."/>
            <person name="Lapidus A."/>
            <person name="Glavina Del Rio T."/>
            <person name="Copeland A."/>
            <person name="Tice H."/>
            <person name="Cheng J.F."/>
            <person name="Lucas S."/>
            <person name="Land M."/>
            <person name="Chen F."/>
            <person name="Bruce D."/>
            <person name="Goodwin L."/>
            <person name="Pitluck S."/>
            <person name="Ivanova N."/>
            <person name="Mavromatis K."/>
            <person name="Mikhailova N."/>
            <person name="Pati A."/>
            <person name="Chen A."/>
            <person name="Palaniappan K."/>
            <person name="Hauser L."/>
            <person name="Chang Y.J."/>
            <person name="Jeffries C.D."/>
            <person name="Munk C."/>
            <person name="Kiss H."/>
            <person name="Chain P."/>
            <person name="Han C."/>
            <person name="Brettin T."/>
            <person name="Detter J.C."/>
            <person name="Schuler E."/>
            <person name="Goker M."/>
            <person name="Rohde M."/>
            <person name="Bristow J."/>
            <person name="Eisen J.A."/>
            <person name="Markowitz V."/>
            <person name="Hugenholtz P."/>
            <person name="Kyrpides N.C."/>
            <person name="Klenk H.P."/>
        </authorList>
    </citation>
    <scope>NUCLEOTIDE SEQUENCE [LARGE SCALE GENOMIC DNA]</scope>
    <source>
        <strain evidence="2 3">DSM 5692</strain>
    </source>
</reference>
<dbReference type="OrthoDB" id="7597097at2"/>
<feature type="transmembrane region" description="Helical" evidence="1">
    <location>
        <begin position="78"/>
        <end position="98"/>
    </location>
</feature>
<dbReference type="RefSeq" id="WP_015751694.1">
    <property type="nucleotide sequence ID" value="NC_013223.1"/>
</dbReference>
<dbReference type="HOGENOM" id="CLU_169635_0_0_7"/>
<dbReference type="Proteomes" id="UP000001052">
    <property type="component" value="Chromosome"/>
</dbReference>
<evidence type="ECO:0000256" key="1">
    <source>
        <dbReference type="SAM" id="Phobius"/>
    </source>
</evidence>
<dbReference type="eggNOG" id="ENOG5033ADR">
    <property type="taxonomic scope" value="Bacteria"/>
</dbReference>
<gene>
    <name evidence="2" type="ordered locus">Dret_1259</name>
</gene>
<proteinExistence type="predicted"/>
<evidence type="ECO:0000313" key="3">
    <source>
        <dbReference type="Proteomes" id="UP000001052"/>
    </source>
</evidence>
<name>C8X1X5_DESRD</name>
<keyword evidence="1" id="KW-0472">Membrane</keyword>
<accession>C8X1X5</accession>
<organism evidence="2 3">
    <name type="scientific">Desulfohalobium retbaense (strain ATCC 49708 / DSM 5692 / JCM 16813 / HR100)</name>
    <dbReference type="NCBI Taxonomy" id="485915"/>
    <lineage>
        <taxon>Bacteria</taxon>
        <taxon>Pseudomonadati</taxon>
        <taxon>Thermodesulfobacteriota</taxon>
        <taxon>Desulfovibrionia</taxon>
        <taxon>Desulfovibrionales</taxon>
        <taxon>Desulfohalobiaceae</taxon>
        <taxon>Desulfohalobium</taxon>
    </lineage>
</organism>
<feature type="transmembrane region" description="Helical" evidence="1">
    <location>
        <begin position="43"/>
        <end position="66"/>
    </location>
</feature>
<keyword evidence="1" id="KW-0812">Transmembrane</keyword>
<dbReference type="EMBL" id="CP001734">
    <property type="protein sequence ID" value="ACV68547.1"/>
    <property type="molecule type" value="Genomic_DNA"/>
</dbReference>
<dbReference type="KEGG" id="drt:Dret_1259"/>
<reference evidence="3" key="1">
    <citation type="submission" date="2009-09" db="EMBL/GenBank/DDBJ databases">
        <title>The complete chromosome of Desulfohalobium retbaense DSM 5692.</title>
        <authorList>
            <consortium name="US DOE Joint Genome Institute (JGI-PGF)"/>
            <person name="Lucas S."/>
            <person name="Copeland A."/>
            <person name="Lapidus A."/>
            <person name="Glavina del Rio T."/>
            <person name="Dalin E."/>
            <person name="Tice H."/>
            <person name="Bruce D."/>
            <person name="Goodwin L."/>
            <person name="Pitluck S."/>
            <person name="Kyrpides N."/>
            <person name="Mavromatis K."/>
            <person name="Ivanova N."/>
            <person name="Mikhailova N."/>
            <person name="Munk A.C."/>
            <person name="Brettin T."/>
            <person name="Detter J.C."/>
            <person name="Han C."/>
            <person name="Tapia R."/>
            <person name="Larimer F."/>
            <person name="Land M."/>
            <person name="Hauser L."/>
            <person name="Markowitz V."/>
            <person name="Cheng J.-F."/>
            <person name="Hugenholtz P."/>
            <person name="Woyke T."/>
            <person name="Wu D."/>
            <person name="Spring S."/>
            <person name="Klenk H.-P."/>
            <person name="Eisen J.A."/>
        </authorList>
    </citation>
    <scope>NUCLEOTIDE SEQUENCE [LARGE SCALE GENOMIC DNA]</scope>
    <source>
        <strain evidence="3">DSM 5692</strain>
    </source>
</reference>
<feature type="transmembrane region" description="Helical" evidence="1">
    <location>
        <begin position="12"/>
        <end position="31"/>
    </location>
</feature>
<evidence type="ECO:0000313" key="2">
    <source>
        <dbReference type="EMBL" id="ACV68547.1"/>
    </source>
</evidence>
<protein>
    <submittedName>
        <fullName evidence="2">Uncharacterized protein</fullName>
    </submittedName>
</protein>
<keyword evidence="1" id="KW-1133">Transmembrane helix</keyword>
<dbReference type="AlphaFoldDB" id="C8X1X5"/>
<keyword evidence="3" id="KW-1185">Reference proteome</keyword>
<dbReference type="STRING" id="485915.Dret_1259"/>
<sequence length="107" mass="11621">MSYNPLSRFLQGSLGLPVTFWGCWVLANALFSFLNSQISSFRILIGFNTAITVYAVLALIAVWNAAKRYQGRPLWAKLARIFVVLGGLGVAAKLALLADMLLHPPGA</sequence>